<dbReference type="InterPro" id="IPR001537">
    <property type="entry name" value="SpoU_MeTrfase"/>
</dbReference>
<name>A0A813FWE3_POLGL</name>
<keyword evidence="10" id="KW-1185">Reference proteome</keyword>
<dbReference type="PANTHER" id="PTHR43191:SF12">
    <property type="entry name" value="RRNA METHYLASE"/>
    <property type="match status" value="1"/>
</dbReference>
<evidence type="ECO:0000313" key="9">
    <source>
        <dbReference type="EMBL" id="CAE8614959.1"/>
    </source>
</evidence>
<dbReference type="EMBL" id="CAJNNV010025538">
    <property type="protein sequence ID" value="CAE8614959.1"/>
    <property type="molecule type" value="Genomic_DNA"/>
</dbReference>
<accession>A0A813FWE3</accession>
<protein>
    <submittedName>
        <fullName evidence="9">Uncharacterized protein</fullName>
    </submittedName>
</protein>
<evidence type="ECO:0000256" key="6">
    <source>
        <dbReference type="SAM" id="SignalP"/>
    </source>
</evidence>
<feature type="compositionally biased region" description="Low complexity" evidence="4">
    <location>
        <begin position="1974"/>
        <end position="2000"/>
    </location>
</feature>
<dbReference type="GO" id="GO:0008173">
    <property type="term" value="F:RNA methyltransferase activity"/>
    <property type="evidence" value="ECO:0007669"/>
    <property type="project" value="InterPro"/>
</dbReference>
<keyword evidence="5" id="KW-0812">Transmembrane</keyword>
<dbReference type="GO" id="GO:0032259">
    <property type="term" value="P:methylation"/>
    <property type="evidence" value="ECO:0007669"/>
    <property type="project" value="UniProtKB-KW"/>
</dbReference>
<dbReference type="SUPFAM" id="SSF75217">
    <property type="entry name" value="alpha/beta knot"/>
    <property type="match status" value="1"/>
</dbReference>
<keyword evidence="1" id="KW-0489">Methyltransferase</keyword>
<keyword evidence="6" id="KW-0732">Signal</keyword>
<evidence type="ECO:0000256" key="1">
    <source>
        <dbReference type="ARBA" id="ARBA00022603"/>
    </source>
</evidence>
<feature type="transmembrane region" description="Helical" evidence="5">
    <location>
        <begin position="2069"/>
        <end position="2093"/>
    </location>
</feature>
<dbReference type="PANTHER" id="PTHR43191">
    <property type="entry name" value="RRNA METHYLTRANSFERASE 3"/>
    <property type="match status" value="1"/>
</dbReference>
<keyword evidence="5" id="KW-0472">Membrane</keyword>
<dbReference type="Pfam" id="PF01755">
    <property type="entry name" value="Glyco_transf_25"/>
    <property type="match status" value="1"/>
</dbReference>
<evidence type="ECO:0000256" key="2">
    <source>
        <dbReference type="ARBA" id="ARBA00022679"/>
    </source>
</evidence>
<dbReference type="InterPro" id="IPR051259">
    <property type="entry name" value="rRNA_Methyltransferase"/>
</dbReference>
<dbReference type="OrthoDB" id="47375at2759"/>
<dbReference type="InterPro" id="IPR002654">
    <property type="entry name" value="Glyco_trans_25"/>
</dbReference>
<feature type="coiled-coil region" evidence="3">
    <location>
        <begin position="565"/>
        <end position="599"/>
    </location>
</feature>
<sequence>MASLFAGLLIATVLALHSSRDSRSLRPASRPLSPTLRRSTAAEEADNILGLDRGTVALHRKYHDATVEYTAMNMDWAQSKGYENDSTLSPGDQDAVAKAARQRLFRWPQLTERDSHVVKFGRSPQRFCQASDASTALGDPGENVFVISMPRRPSRLRHALHELHREGISATIVDAADGDGFRGLDELDGLGIVPLPGYEGHRNHAIHLTTGEVGCFMSHYTIWHHMVKNNIPSALIMEDDFDLQENFGQRLGEFLEEARGHDWNLMYVGRSPTEPDRAQLSPHIVEPGYTLWTVGYILRLDGARALLDAEVERVLAPLDDFFSVAAGRGMDARYNDKAPEWEPYIPVLLRPLAMTPPLVMPYAGSLFLSDTAMARLLSLALFDPLRNLAMPCEELATFGICLSRSQRPSTIPDEGRRLMRWPCRSEERVPTVAAAWQAQRCAAFSGNDAQLEERAKKLEELSSATAYAEQMRHEAERLRQRLEDLQQRSAGSPSKVGGSPCKVPPLPSPSPQRGLRSLEFAEGILNSLEQRFAEQSAETAVQLQGLVEAQERLHGKVLEDAVDSSRELSEVRERLHMQARELERRRSQLLFVLEQSKQQEAQLEAMFLVREASLSALASLAGERDEATLQDALAAKEQLQGELEAHRGEVALLTSKCKELHKALEGVKLQSAQELHKALEGVKLQSTQDAERLGCEAAEVRGRLFTSEQAQILSQKAREDLQRQLDSAVEQAKAREAELEAEAERLQAELYEALAAAAEAEEAFKRKSVEAADFDQEKDELHRRIKVLEEQKLEAVPEPVSASPPQGLAVPLNVRAALSAAEVPLTFGWKGALARTCKTYSHPWWRIKPEPTPEVSLTIIGDIAAQEAIRTDECIMRTNHQPSTGFDILLSSLPTGVRRFVQLTADRGPTQDRGPTGGDISGSPFLCFLFQIKSFEERGSALNIDCCASARDGSADAKSTEEALARQERSLEARSKLLAVWDKLCESQQSESGSRPQPHWDAQCCPVAGSTGSSCFQSGGPPHAQDDWYAPGASRCTSTGHSESACCLVRAEWYESRYSGLFRRADFGIAQLSLMGTEGPPAAWQQLASSVFRAMGHSRPLGNPTPAVALKFFCGAEAPSGNLLFVGRPCLQEEGILSQCLCTQAAQVGSDSQAAAFSQSSAWLRPESRSWGDGNIPPTCYLGIWGQLSALAEIPAHGLAFYGDPWQEALEEVLAAGGQLLPWDSGKAADNSSWADHPEVRAKGAQPCRCLFFVGQRRELGLRASVLLLLPAERKASDGASATAAADFMGLKKGLRPGPAEFCKSALLCDPAFLTPLAACSPDSGVVKCVLVSAELSTSSSFRKEEGILDGEQGSEDCTSINGLQVALRMQENTILLCPLEALLSAVRCRSVQVDCGVTTSPTSSTGKGKGVSALPSSAVALKPSRPAPSPALADALAGYQGKVQWIDDYSDALLDDFRDLKGLSSETDRACIIVEGPETIRMALASDFTVDRLLLKPSLFVSMRESLDIRAERVRRDDGVEEDVLVLLCEASLMERVTGVPAKHASAALASARRRANAPSLRQLLLLRGEAETATLSPLRLLALDAGLDEEAVGALFRVAAAFGVSAVLLADGCGDAFHRRAVRVSMGHVFRVPCIRGDLAEFLHELRGQSVLTLAASEGSARDVQFLDEISNLPSRWVCTVGPDGPVSSREVGPGRLRATSCCAYGPSVSHRCLTSAVELTVCNHVSAIELAFCNHAAIPKILRSSAKANACAPHRATWLWDNRTHRLDCSSGPYAAGISAFAGLSQDGEEESQCTQVQFPWALVLRPVAGILPPVMDRSGQQSRPLSRLLQVPEGTTLWEVFACPSPGASFEAGWLQPIGRIVAASKFIPQQNARSLPQLRFQHQRKEDDYMLMPEWLKELSPAHSACGSDHFGRLLERRQRALAAHGGAWIPDPLPFTRWNWHSTPKAGGFVIMGDGATPMFDADPPLFGAPRRPSGSGSGKSGPKAKLNPLAAALRQRGGRCSPEKSPPTAHTARTPESAKMTTDDAIKGSSFSYSQCFIALFGSLIIAYFCPSAVGTAVRAWLFWAATALEASSSFSFAFLMVVILICRTSRCQGSPAEEEEEQDSASASAIARSTGRANSPRFYDSSDEDYSFRGERRLVRGVSAHELVLM</sequence>
<reference evidence="9" key="1">
    <citation type="submission" date="2021-02" db="EMBL/GenBank/DDBJ databases">
        <authorList>
            <person name="Dougan E. K."/>
            <person name="Rhodes N."/>
            <person name="Thang M."/>
            <person name="Chan C."/>
        </authorList>
    </citation>
    <scope>NUCLEOTIDE SEQUENCE</scope>
</reference>
<feature type="region of interest" description="Disordered" evidence="4">
    <location>
        <begin position="2103"/>
        <end position="2136"/>
    </location>
</feature>
<feature type="transmembrane region" description="Helical" evidence="5">
    <location>
        <begin position="2038"/>
        <end position="2057"/>
    </location>
</feature>
<dbReference type="Pfam" id="PF00588">
    <property type="entry name" value="SpoU_methylase"/>
    <property type="match status" value="1"/>
</dbReference>
<feature type="coiled-coil region" evidence="3">
    <location>
        <begin position="718"/>
        <end position="791"/>
    </location>
</feature>
<evidence type="ECO:0000259" key="8">
    <source>
        <dbReference type="Pfam" id="PF01755"/>
    </source>
</evidence>
<evidence type="ECO:0000256" key="4">
    <source>
        <dbReference type="SAM" id="MobiDB-lite"/>
    </source>
</evidence>
<comment type="caution">
    <text evidence="9">The sequence shown here is derived from an EMBL/GenBank/DDBJ whole genome shotgun (WGS) entry which is preliminary data.</text>
</comment>
<proteinExistence type="predicted"/>
<dbReference type="Gene3D" id="3.40.1280.10">
    <property type="match status" value="1"/>
</dbReference>
<keyword evidence="2" id="KW-0808">Transferase</keyword>
<evidence type="ECO:0000256" key="5">
    <source>
        <dbReference type="SAM" id="Phobius"/>
    </source>
</evidence>
<gene>
    <name evidence="9" type="ORF">PGLA1383_LOCUS32675</name>
</gene>
<feature type="domain" description="Glycosyl transferase family 25" evidence="8">
    <location>
        <begin position="143"/>
        <end position="309"/>
    </location>
</feature>
<feature type="coiled-coil region" evidence="3">
    <location>
        <begin position="629"/>
        <end position="656"/>
    </location>
</feature>
<keyword evidence="3" id="KW-0175">Coiled coil</keyword>
<dbReference type="CDD" id="cd06532">
    <property type="entry name" value="Glyco_transf_25"/>
    <property type="match status" value="1"/>
</dbReference>
<evidence type="ECO:0000259" key="7">
    <source>
        <dbReference type="Pfam" id="PF00588"/>
    </source>
</evidence>
<dbReference type="Proteomes" id="UP000654075">
    <property type="component" value="Unassembled WGS sequence"/>
</dbReference>
<feature type="region of interest" description="Disordered" evidence="4">
    <location>
        <begin position="1968"/>
        <end position="2027"/>
    </location>
</feature>
<evidence type="ECO:0000313" key="10">
    <source>
        <dbReference type="Proteomes" id="UP000654075"/>
    </source>
</evidence>
<feature type="region of interest" description="Disordered" evidence="4">
    <location>
        <begin position="486"/>
        <end position="514"/>
    </location>
</feature>
<keyword evidence="5" id="KW-1133">Transmembrane helix</keyword>
<feature type="chain" id="PRO_5032584234" evidence="6">
    <location>
        <begin position="16"/>
        <end position="2158"/>
    </location>
</feature>
<feature type="domain" description="tRNA/rRNA methyltransferase SpoU type" evidence="7">
    <location>
        <begin position="1584"/>
        <end position="1667"/>
    </location>
</feature>
<dbReference type="InterPro" id="IPR029028">
    <property type="entry name" value="Alpha/beta_knot_MTases"/>
</dbReference>
<organism evidence="9 10">
    <name type="scientific">Polarella glacialis</name>
    <name type="common">Dinoflagellate</name>
    <dbReference type="NCBI Taxonomy" id="89957"/>
    <lineage>
        <taxon>Eukaryota</taxon>
        <taxon>Sar</taxon>
        <taxon>Alveolata</taxon>
        <taxon>Dinophyceae</taxon>
        <taxon>Suessiales</taxon>
        <taxon>Suessiaceae</taxon>
        <taxon>Polarella</taxon>
    </lineage>
</organism>
<feature type="signal peptide" evidence="6">
    <location>
        <begin position="1"/>
        <end position="15"/>
    </location>
</feature>
<dbReference type="GO" id="GO:0006396">
    <property type="term" value="P:RNA processing"/>
    <property type="evidence" value="ECO:0007669"/>
    <property type="project" value="InterPro"/>
</dbReference>
<evidence type="ECO:0000256" key="3">
    <source>
        <dbReference type="SAM" id="Coils"/>
    </source>
</evidence>
<dbReference type="GO" id="GO:0003723">
    <property type="term" value="F:RNA binding"/>
    <property type="evidence" value="ECO:0007669"/>
    <property type="project" value="InterPro"/>
</dbReference>
<dbReference type="InterPro" id="IPR029026">
    <property type="entry name" value="tRNA_m1G_MTases_N"/>
</dbReference>